<keyword evidence="7" id="KW-1185">Reference proteome</keyword>
<dbReference type="PROSITE" id="PS51128">
    <property type="entry name" value="ZF_DKSA_2"/>
    <property type="match status" value="1"/>
</dbReference>
<evidence type="ECO:0000256" key="2">
    <source>
        <dbReference type="ARBA" id="ARBA00022771"/>
    </source>
</evidence>
<evidence type="ECO:0000256" key="3">
    <source>
        <dbReference type="ARBA" id="ARBA00022833"/>
    </source>
</evidence>
<feature type="domain" description="Zinc finger DksA/TraR C4-type" evidence="5">
    <location>
        <begin position="71"/>
        <end position="104"/>
    </location>
</feature>
<keyword evidence="2" id="KW-0863">Zinc-finger</keyword>
<dbReference type="PROSITE" id="PS01102">
    <property type="entry name" value="ZF_DKSA_1"/>
    <property type="match status" value="1"/>
</dbReference>
<reference evidence="6 7" key="1">
    <citation type="journal article" date="2019" name="Int. J. Syst. Evol. Microbiol.">
        <title>The Global Catalogue of Microorganisms (GCM) 10K type strain sequencing project: providing services to taxonomists for standard genome sequencing and annotation.</title>
        <authorList>
            <consortium name="The Broad Institute Genomics Platform"/>
            <consortium name="The Broad Institute Genome Sequencing Center for Infectious Disease"/>
            <person name="Wu L."/>
            <person name="Ma J."/>
        </authorList>
    </citation>
    <scope>NUCLEOTIDE SEQUENCE [LARGE SCALE GENOMIC DNA]</scope>
    <source>
        <strain evidence="6 7">JCM 6835</strain>
    </source>
</reference>
<keyword evidence="1" id="KW-0479">Metal-binding</keyword>
<feature type="zinc finger region" description="dksA C4-type" evidence="4">
    <location>
        <begin position="76"/>
        <end position="100"/>
    </location>
</feature>
<sequence length="106" mass="12093">MTSTVHDPIEELRTTLEEQFRRHTDQLVHLTLCSQQPDRGDFDDDILEALVVSSRQVVADTAQALRRMADGSYGICERCATDIPLQRLEILPHARFCVPCQRKRTG</sequence>
<evidence type="ECO:0000256" key="1">
    <source>
        <dbReference type="ARBA" id="ARBA00022723"/>
    </source>
</evidence>
<evidence type="ECO:0000259" key="5">
    <source>
        <dbReference type="Pfam" id="PF01258"/>
    </source>
</evidence>
<organism evidence="6 7">
    <name type="scientific">Nonomuraea recticatena</name>
    <dbReference type="NCBI Taxonomy" id="46178"/>
    <lineage>
        <taxon>Bacteria</taxon>
        <taxon>Bacillati</taxon>
        <taxon>Actinomycetota</taxon>
        <taxon>Actinomycetes</taxon>
        <taxon>Streptosporangiales</taxon>
        <taxon>Streptosporangiaceae</taxon>
        <taxon>Nonomuraea</taxon>
    </lineage>
</organism>
<dbReference type="SUPFAM" id="SSF57716">
    <property type="entry name" value="Glucocorticoid receptor-like (DNA-binding domain)"/>
    <property type="match status" value="1"/>
</dbReference>
<dbReference type="InterPro" id="IPR020458">
    <property type="entry name" value="Znf_DskA_TraR_CS"/>
</dbReference>
<dbReference type="Pfam" id="PF01258">
    <property type="entry name" value="zf-dskA_traR"/>
    <property type="match status" value="1"/>
</dbReference>
<dbReference type="InterPro" id="IPR000962">
    <property type="entry name" value="Znf_DskA_TraR"/>
</dbReference>
<evidence type="ECO:0000313" key="7">
    <source>
        <dbReference type="Proteomes" id="UP001501666"/>
    </source>
</evidence>
<dbReference type="PANTHER" id="PTHR33823:SF4">
    <property type="entry name" value="GENERAL STRESS PROTEIN 16O"/>
    <property type="match status" value="1"/>
</dbReference>
<proteinExistence type="predicted"/>
<comment type="caution">
    <text evidence="6">The sequence shown here is derived from an EMBL/GenBank/DDBJ whole genome shotgun (WGS) entry which is preliminary data.</text>
</comment>
<evidence type="ECO:0000313" key="6">
    <source>
        <dbReference type="EMBL" id="GAA2691337.1"/>
    </source>
</evidence>
<dbReference type="EMBL" id="BAAATE010000033">
    <property type="protein sequence ID" value="GAA2691337.1"/>
    <property type="molecule type" value="Genomic_DNA"/>
</dbReference>
<evidence type="ECO:0000256" key="4">
    <source>
        <dbReference type="PROSITE-ProRule" id="PRU00510"/>
    </source>
</evidence>
<dbReference type="RefSeq" id="WP_346154305.1">
    <property type="nucleotide sequence ID" value="NZ_BAAATE010000033.1"/>
</dbReference>
<keyword evidence="3" id="KW-0862">Zinc</keyword>
<accession>A0ABN3T2A0</accession>
<protein>
    <submittedName>
        <fullName evidence="6">TraR/DksA C4-type zinc finger protein</fullName>
    </submittedName>
</protein>
<name>A0ABN3T2A0_9ACTN</name>
<dbReference type="PANTHER" id="PTHR33823">
    <property type="entry name" value="RNA POLYMERASE-BINDING TRANSCRIPTION FACTOR DKSA-RELATED"/>
    <property type="match status" value="1"/>
</dbReference>
<gene>
    <name evidence="6" type="ORF">GCM10010412_081510</name>
</gene>
<dbReference type="Gene3D" id="1.20.120.910">
    <property type="entry name" value="DksA, coiled-coil domain"/>
    <property type="match status" value="1"/>
</dbReference>
<dbReference type="Proteomes" id="UP001501666">
    <property type="component" value="Unassembled WGS sequence"/>
</dbReference>